<evidence type="ECO:0000313" key="1">
    <source>
        <dbReference type="EMBL" id="ATB27678.1"/>
    </source>
</evidence>
<keyword evidence="2" id="KW-1185">Reference proteome</keyword>
<organism evidence="1 2">
    <name type="scientific">Melittangium boletus DSM 14713</name>
    <dbReference type="NCBI Taxonomy" id="1294270"/>
    <lineage>
        <taxon>Bacteria</taxon>
        <taxon>Pseudomonadati</taxon>
        <taxon>Myxococcota</taxon>
        <taxon>Myxococcia</taxon>
        <taxon>Myxococcales</taxon>
        <taxon>Cystobacterineae</taxon>
        <taxon>Archangiaceae</taxon>
        <taxon>Melittangium</taxon>
    </lineage>
</organism>
<accession>A0A250I8Z3</accession>
<gene>
    <name evidence="1" type="ORF">MEBOL_001122</name>
</gene>
<dbReference type="OrthoDB" id="5516242at2"/>
<evidence type="ECO:0000313" key="2">
    <source>
        <dbReference type="Proteomes" id="UP000217289"/>
    </source>
</evidence>
<sequence length="261" mass="29194">MGLKKLEFLLQSMQSRLVDNLGRLSEEGPVPDLTLETCRLHRYLGCGVLLASHDAAECREQFSDSAELFLMFLRAHEPHSEADDKTRYYLARGRGAFLLDALCAGDVKLTRELDEALPAAWMPDVENEEDFLYLKLLPALTPGAGPESPPAEDTQRLARLLAELDTPRLKALDALLRNHERDFEDALAGVTAEWREGIERARDSGPVDLYHDRTEANVFLEGTALVRVARLRGIKTAEQYPFIPAALLRPSKRASSRKGSR</sequence>
<proteinExistence type="predicted"/>
<protein>
    <submittedName>
        <fullName evidence="1">Uncharacterized protein</fullName>
    </submittedName>
</protein>
<dbReference type="KEGG" id="mbd:MEBOL_001122"/>
<dbReference type="AlphaFoldDB" id="A0A250I8Z3"/>
<dbReference type="EMBL" id="CP022163">
    <property type="protein sequence ID" value="ATB27678.1"/>
    <property type="molecule type" value="Genomic_DNA"/>
</dbReference>
<name>A0A250I8Z3_9BACT</name>
<dbReference type="Proteomes" id="UP000217289">
    <property type="component" value="Chromosome"/>
</dbReference>
<reference evidence="1 2" key="1">
    <citation type="submission" date="2017-06" db="EMBL/GenBank/DDBJ databases">
        <authorList>
            <person name="Kim H.J."/>
            <person name="Triplett B.A."/>
        </authorList>
    </citation>
    <scope>NUCLEOTIDE SEQUENCE [LARGE SCALE GENOMIC DNA]</scope>
    <source>
        <strain evidence="1 2">DSM 14713</strain>
    </source>
</reference>
<dbReference type="RefSeq" id="WP_095976442.1">
    <property type="nucleotide sequence ID" value="NZ_CP022163.1"/>
</dbReference>